<evidence type="ECO:0000256" key="4">
    <source>
        <dbReference type="ARBA" id="ARBA00023136"/>
    </source>
</evidence>
<dbReference type="InterPro" id="IPR039297">
    <property type="entry name" value="COX7a"/>
</dbReference>
<keyword evidence="5" id="KW-0812">Transmembrane</keyword>
<evidence type="ECO:0000313" key="6">
    <source>
        <dbReference type="EMBL" id="OJT05393.1"/>
    </source>
</evidence>
<dbReference type="Proteomes" id="UP000184267">
    <property type="component" value="Unassembled WGS sequence"/>
</dbReference>
<dbReference type="OMA" id="HEPIYYR"/>
<name>A0A1M2VCY5_TRAPU</name>
<proteinExistence type="predicted"/>
<sequence length="66" mass="7555">MINVLVNKPNHVVEKQRLVQASHEPIYYRLPRSKLYVRSYYALFTVGMLSTAFGAFQLIKGKPSGQ</sequence>
<reference evidence="6 7" key="1">
    <citation type="submission" date="2016-10" db="EMBL/GenBank/DDBJ databases">
        <title>Genome sequence of the basidiomycete white-rot fungus Trametes pubescens.</title>
        <authorList>
            <person name="Makela M.R."/>
            <person name="Granchi Z."/>
            <person name="Peng M."/>
            <person name="De Vries R.P."/>
            <person name="Grigoriev I."/>
            <person name="Riley R."/>
            <person name="Hilden K."/>
        </authorList>
    </citation>
    <scope>NUCLEOTIDE SEQUENCE [LARGE SCALE GENOMIC DNA]</scope>
    <source>
        <strain evidence="6 7">FBCC735</strain>
    </source>
</reference>
<organism evidence="6 7">
    <name type="scientific">Trametes pubescens</name>
    <name type="common">White-rot fungus</name>
    <dbReference type="NCBI Taxonomy" id="154538"/>
    <lineage>
        <taxon>Eukaryota</taxon>
        <taxon>Fungi</taxon>
        <taxon>Dikarya</taxon>
        <taxon>Basidiomycota</taxon>
        <taxon>Agaricomycotina</taxon>
        <taxon>Agaricomycetes</taxon>
        <taxon>Polyporales</taxon>
        <taxon>Polyporaceae</taxon>
        <taxon>Trametes</taxon>
    </lineage>
</organism>
<keyword evidence="4 5" id="KW-0472">Membrane</keyword>
<comment type="caution">
    <text evidence="6">The sequence shown here is derived from an EMBL/GenBank/DDBJ whole genome shotgun (WGS) entry which is preliminary data.</text>
</comment>
<feature type="transmembrane region" description="Helical" evidence="5">
    <location>
        <begin position="40"/>
        <end position="59"/>
    </location>
</feature>
<evidence type="ECO:0000313" key="7">
    <source>
        <dbReference type="Proteomes" id="UP000184267"/>
    </source>
</evidence>
<dbReference type="Pfam" id="PF02238">
    <property type="entry name" value="COX7a"/>
    <property type="match status" value="1"/>
</dbReference>
<accession>A0A1M2VCY5</accession>
<evidence type="ECO:0000256" key="2">
    <source>
        <dbReference type="ARBA" id="ARBA00022792"/>
    </source>
</evidence>
<dbReference type="GO" id="GO:0005743">
    <property type="term" value="C:mitochondrial inner membrane"/>
    <property type="evidence" value="ECO:0007669"/>
    <property type="project" value="UniProtKB-SubCell"/>
</dbReference>
<evidence type="ECO:0000256" key="5">
    <source>
        <dbReference type="SAM" id="Phobius"/>
    </source>
</evidence>
<keyword evidence="3" id="KW-0496">Mitochondrion</keyword>
<dbReference type="EMBL" id="MNAD01001463">
    <property type="protein sequence ID" value="OJT05393.1"/>
    <property type="molecule type" value="Genomic_DNA"/>
</dbReference>
<keyword evidence="7" id="KW-1185">Reference proteome</keyword>
<gene>
    <name evidence="6" type="ORF">TRAPUB_3834</name>
</gene>
<evidence type="ECO:0000256" key="1">
    <source>
        <dbReference type="ARBA" id="ARBA00004273"/>
    </source>
</evidence>
<dbReference type="OrthoDB" id="5511599at2759"/>
<protein>
    <submittedName>
        <fullName evidence="6">Uncharacterized protein</fullName>
    </submittedName>
</protein>
<evidence type="ECO:0000256" key="3">
    <source>
        <dbReference type="ARBA" id="ARBA00023128"/>
    </source>
</evidence>
<keyword evidence="2" id="KW-0999">Mitochondrion inner membrane</keyword>
<dbReference type="AlphaFoldDB" id="A0A1M2VCY5"/>
<keyword evidence="5" id="KW-1133">Transmembrane helix</keyword>
<dbReference type="STRING" id="154538.A0A1M2VCY5"/>
<comment type="subcellular location">
    <subcellularLocation>
        <location evidence="1">Mitochondrion inner membrane</location>
    </subcellularLocation>
</comment>